<dbReference type="SUPFAM" id="SSF52833">
    <property type="entry name" value="Thioredoxin-like"/>
    <property type="match status" value="1"/>
</dbReference>
<dbReference type="PANTHER" id="PTHR13274:SF2">
    <property type="entry name" value="SMALL RIBOSOMAL SUBUNIT PROTEIN MS25"/>
    <property type="match status" value="1"/>
</dbReference>
<evidence type="ECO:0000256" key="2">
    <source>
        <dbReference type="ARBA" id="ARBA00008046"/>
    </source>
</evidence>
<dbReference type="PANTHER" id="PTHR13274">
    <property type="entry name" value="MITOCHONDRIAL RIBOSOMAL PROTEIN S25"/>
    <property type="match status" value="1"/>
</dbReference>
<evidence type="ECO:0000256" key="1">
    <source>
        <dbReference type="ARBA" id="ARBA00004173"/>
    </source>
</evidence>
<evidence type="ECO:0000259" key="8">
    <source>
        <dbReference type="SMART" id="SM00916"/>
    </source>
</evidence>
<evidence type="ECO:0000256" key="5">
    <source>
        <dbReference type="ARBA" id="ARBA00023274"/>
    </source>
</evidence>
<dbReference type="InterPro" id="IPR007741">
    <property type="entry name" value="Ribosomal_mL43/mS25/NADH_DH"/>
</dbReference>
<evidence type="ECO:0000313" key="10">
    <source>
        <dbReference type="Proteomes" id="UP000092462"/>
    </source>
</evidence>
<sequence>MPFMKGRAPIRRTIQYLKSGRLELKKQVKIFSVNYNTFGDHHKGARLVMILSKKVPANENFLIRDYVFWNLPQIQYKNPDVQVITFKNMTPSPFIRCYFENGKDIIIDIDSKSREEIDGHLINVLGKSKELLEAEAKMAEKQDNPANFGYGCAKPCMCTIPGQVPCPAVVPLPYHMRGKYKYQKD</sequence>
<keyword evidence="3" id="KW-0689">Ribosomal protein</keyword>
<dbReference type="AlphaFoldDB" id="A0A1B0D4K9"/>
<dbReference type="Pfam" id="PF05047">
    <property type="entry name" value="L51_S25_CI-B8"/>
    <property type="match status" value="1"/>
</dbReference>
<dbReference type="GO" id="GO:0005739">
    <property type="term" value="C:mitochondrion"/>
    <property type="evidence" value="ECO:0007669"/>
    <property type="project" value="UniProtKB-SubCell"/>
</dbReference>
<dbReference type="EMBL" id="AJVK01024646">
    <property type="status" value="NOT_ANNOTATED_CDS"/>
    <property type="molecule type" value="Genomic_DNA"/>
</dbReference>
<dbReference type="InterPro" id="IPR040049">
    <property type="entry name" value="Ribosomal_mS25/mL61"/>
</dbReference>
<keyword evidence="10" id="KW-1185">Reference proteome</keyword>
<dbReference type="GO" id="GO:1990904">
    <property type="term" value="C:ribonucleoprotein complex"/>
    <property type="evidence" value="ECO:0007669"/>
    <property type="project" value="UniProtKB-KW"/>
</dbReference>
<evidence type="ECO:0000256" key="3">
    <source>
        <dbReference type="ARBA" id="ARBA00022980"/>
    </source>
</evidence>
<dbReference type="VEuPathDB" id="VectorBase:PPAI002417"/>
<protein>
    <recommendedName>
        <fullName evidence="6">Small ribosomal subunit protein mS25</fullName>
    </recommendedName>
    <alternativeName>
        <fullName evidence="7">28S ribosomal protein S25, mitochondrial</fullName>
    </alternativeName>
</protein>
<accession>A0A1B0D4K9</accession>
<keyword evidence="4" id="KW-0496">Mitochondrion</keyword>
<dbReference type="GO" id="GO:0003735">
    <property type="term" value="F:structural constituent of ribosome"/>
    <property type="evidence" value="ECO:0007669"/>
    <property type="project" value="InterPro"/>
</dbReference>
<name>A0A1B0D4K9_PHLPP</name>
<dbReference type="GO" id="GO:0005840">
    <property type="term" value="C:ribosome"/>
    <property type="evidence" value="ECO:0007669"/>
    <property type="project" value="UniProtKB-KW"/>
</dbReference>
<dbReference type="Proteomes" id="UP000092462">
    <property type="component" value="Unassembled WGS sequence"/>
</dbReference>
<dbReference type="SMART" id="SM00916">
    <property type="entry name" value="L51_S25_CI-B8"/>
    <property type="match status" value="1"/>
</dbReference>
<feature type="domain" description="Ribosomal protein/NADH dehydrogenase" evidence="8">
    <location>
        <begin position="55"/>
        <end position="128"/>
    </location>
</feature>
<reference evidence="9" key="1">
    <citation type="submission" date="2022-08" db="UniProtKB">
        <authorList>
            <consortium name="EnsemblMetazoa"/>
        </authorList>
    </citation>
    <scope>IDENTIFICATION</scope>
    <source>
        <strain evidence="9">Israel</strain>
    </source>
</reference>
<dbReference type="InterPro" id="IPR036249">
    <property type="entry name" value="Thioredoxin-like_sf"/>
</dbReference>
<evidence type="ECO:0000313" key="9">
    <source>
        <dbReference type="EnsemblMetazoa" id="PPAI002417-PA"/>
    </source>
</evidence>
<organism evidence="9 10">
    <name type="scientific">Phlebotomus papatasi</name>
    <name type="common">Sandfly</name>
    <dbReference type="NCBI Taxonomy" id="29031"/>
    <lineage>
        <taxon>Eukaryota</taxon>
        <taxon>Metazoa</taxon>
        <taxon>Ecdysozoa</taxon>
        <taxon>Arthropoda</taxon>
        <taxon>Hexapoda</taxon>
        <taxon>Insecta</taxon>
        <taxon>Pterygota</taxon>
        <taxon>Neoptera</taxon>
        <taxon>Endopterygota</taxon>
        <taxon>Diptera</taxon>
        <taxon>Nematocera</taxon>
        <taxon>Psychodoidea</taxon>
        <taxon>Psychodidae</taxon>
        <taxon>Phlebotomus</taxon>
        <taxon>Phlebotomus</taxon>
    </lineage>
</organism>
<evidence type="ECO:0000256" key="6">
    <source>
        <dbReference type="ARBA" id="ARBA00035139"/>
    </source>
</evidence>
<proteinExistence type="inferred from homology"/>
<keyword evidence="5" id="KW-0687">Ribonucleoprotein</keyword>
<evidence type="ECO:0000256" key="4">
    <source>
        <dbReference type="ARBA" id="ARBA00023128"/>
    </source>
</evidence>
<dbReference type="VEuPathDB" id="VectorBase:PPAPM1_000491"/>
<comment type="similarity">
    <text evidence="2">Belongs to the mitochondrion-specific ribosomal protein mS25 family.</text>
</comment>
<evidence type="ECO:0000256" key="7">
    <source>
        <dbReference type="ARBA" id="ARBA00035369"/>
    </source>
</evidence>
<dbReference type="Gene3D" id="3.40.30.10">
    <property type="entry name" value="Glutaredoxin"/>
    <property type="match status" value="1"/>
</dbReference>
<dbReference type="EnsemblMetazoa" id="PPAI002417-RA">
    <property type="protein sequence ID" value="PPAI002417-PA"/>
    <property type="gene ID" value="PPAI002417"/>
</dbReference>
<comment type="subcellular location">
    <subcellularLocation>
        <location evidence="1">Mitochondrion</location>
    </subcellularLocation>
</comment>